<dbReference type="InterPro" id="IPR005467">
    <property type="entry name" value="His_kinase_dom"/>
</dbReference>
<dbReference type="PANTHER" id="PTHR45453">
    <property type="entry name" value="PHOSPHATE REGULON SENSOR PROTEIN PHOR"/>
    <property type="match status" value="1"/>
</dbReference>
<dbReference type="PANTHER" id="PTHR45453:SF1">
    <property type="entry name" value="PHOSPHATE REGULON SENSOR PROTEIN PHOR"/>
    <property type="match status" value="1"/>
</dbReference>
<keyword evidence="5" id="KW-0808">Transferase</keyword>
<dbReference type="PROSITE" id="PS50109">
    <property type="entry name" value="HIS_KIN"/>
    <property type="match status" value="1"/>
</dbReference>
<keyword evidence="13" id="KW-1185">Reference proteome</keyword>
<evidence type="ECO:0000256" key="2">
    <source>
        <dbReference type="ARBA" id="ARBA00004651"/>
    </source>
</evidence>
<dbReference type="EC" id="2.7.13.3" evidence="3"/>
<keyword evidence="4" id="KW-0597">Phosphoprotein</keyword>
<keyword evidence="10" id="KW-1133">Transmembrane helix</keyword>
<sequence length="310" mass="35377">MTGLNFIIFTPSFFFVVSMLLLGTAWIRIWNSRLAKYMQTLDAAIEAAIHEQRPLSIFEETAMSSMEYKLLRYISMVKANEQKIEREKNTIKELISDISHQTKTPISNIIIYTQLLEEVVEMDENSLNYVRHIKTQSDKLDWLIRSLIKLSRLETGIISLQIETKPVMHTITKALSQVYAQAESKHIEIQIDCGPNVTACHDVKWTSEALFNLLENAVKYTRPSGCIHITVEKYEMFTCLNISDTGIGINKEELPHIFKRFYRGQQAREAEGVGIGLFLAREIIIAQGGHIKVLSEAGRGTVFSLFLPHL</sequence>
<dbReference type="STRING" id="189425.PGRAT_27780"/>
<dbReference type="GO" id="GO:0000155">
    <property type="term" value="F:phosphorelay sensor kinase activity"/>
    <property type="evidence" value="ECO:0007669"/>
    <property type="project" value="InterPro"/>
</dbReference>
<comment type="catalytic activity">
    <reaction evidence="1">
        <text>ATP + protein L-histidine = ADP + protein N-phospho-L-histidine.</text>
        <dbReference type="EC" id="2.7.13.3"/>
    </reaction>
</comment>
<dbReference type="SMART" id="SM00387">
    <property type="entry name" value="HATPase_c"/>
    <property type="match status" value="1"/>
</dbReference>
<dbReference type="CDD" id="cd00075">
    <property type="entry name" value="HATPase"/>
    <property type="match status" value="1"/>
</dbReference>
<keyword evidence="7 12" id="KW-0418">Kinase</keyword>
<evidence type="ECO:0000256" key="9">
    <source>
        <dbReference type="ARBA" id="ARBA00023012"/>
    </source>
</evidence>
<keyword evidence="9" id="KW-0902">Two-component regulatory system</keyword>
<comment type="subcellular location">
    <subcellularLocation>
        <location evidence="2">Cell membrane</location>
        <topology evidence="2">Multi-pass membrane protein</topology>
    </subcellularLocation>
</comment>
<dbReference type="GO" id="GO:0016036">
    <property type="term" value="P:cellular response to phosphate starvation"/>
    <property type="evidence" value="ECO:0007669"/>
    <property type="project" value="TreeGrafter"/>
</dbReference>
<dbReference type="Gene3D" id="1.10.287.130">
    <property type="match status" value="1"/>
</dbReference>
<evidence type="ECO:0000313" key="13">
    <source>
        <dbReference type="Proteomes" id="UP000029500"/>
    </source>
</evidence>
<evidence type="ECO:0000256" key="1">
    <source>
        <dbReference type="ARBA" id="ARBA00000085"/>
    </source>
</evidence>
<dbReference type="HOGENOM" id="CLU_000445_89_3_9"/>
<evidence type="ECO:0000259" key="11">
    <source>
        <dbReference type="PROSITE" id="PS50109"/>
    </source>
</evidence>
<proteinExistence type="predicted"/>
<protein>
    <recommendedName>
        <fullName evidence="3">histidine kinase</fullName>
        <ecNumber evidence="3">2.7.13.3</ecNumber>
    </recommendedName>
</protein>
<feature type="transmembrane region" description="Helical" evidence="10">
    <location>
        <begin position="6"/>
        <end position="29"/>
    </location>
</feature>
<dbReference type="Gene3D" id="3.30.565.10">
    <property type="entry name" value="Histidine kinase-like ATPase, C-terminal domain"/>
    <property type="match status" value="1"/>
</dbReference>
<keyword evidence="6" id="KW-0547">Nucleotide-binding</keyword>
<dbReference type="InterPro" id="IPR036097">
    <property type="entry name" value="HisK_dim/P_sf"/>
</dbReference>
<gene>
    <name evidence="12" type="ORF">PGRAT_27780</name>
</gene>
<dbReference type="KEGG" id="pgm:PGRAT_27780"/>
<evidence type="ECO:0000256" key="10">
    <source>
        <dbReference type="SAM" id="Phobius"/>
    </source>
</evidence>
<accession>A0A089MHL7</accession>
<evidence type="ECO:0000256" key="5">
    <source>
        <dbReference type="ARBA" id="ARBA00022679"/>
    </source>
</evidence>
<dbReference type="SUPFAM" id="SSF47384">
    <property type="entry name" value="Homodimeric domain of signal transducing histidine kinase"/>
    <property type="match status" value="1"/>
</dbReference>
<dbReference type="InterPro" id="IPR003661">
    <property type="entry name" value="HisK_dim/P_dom"/>
</dbReference>
<keyword evidence="8" id="KW-0067">ATP-binding</keyword>
<dbReference type="Pfam" id="PF00512">
    <property type="entry name" value="HisKA"/>
    <property type="match status" value="1"/>
</dbReference>
<reference evidence="12 13" key="1">
    <citation type="submission" date="2014-08" db="EMBL/GenBank/DDBJ databases">
        <title>Comparative genomics of the Paenibacillus odorifer group.</title>
        <authorList>
            <person name="den Bakker H.C."/>
            <person name="Tsai Y.-C."/>
            <person name="Martin N."/>
            <person name="Korlach J."/>
            <person name="Wiedmann M."/>
        </authorList>
    </citation>
    <scope>NUCLEOTIDE SEQUENCE [LARGE SCALE GENOMIC DNA]</scope>
    <source>
        <strain evidence="12 13">DSM 15220</strain>
    </source>
</reference>
<organism evidence="12 13">
    <name type="scientific">Paenibacillus graminis</name>
    <dbReference type="NCBI Taxonomy" id="189425"/>
    <lineage>
        <taxon>Bacteria</taxon>
        <taxon>Bacillati</taxon>
        <taxon>Bacillota</taxon>
        <taxon>Bacilli</taxon>
        <taxon>Bacillales</taxon>
        <taxon>Paenibacillaceae</taxon>
        <taxon>Paenibacillus</taxon>
    </lineage>
</organism>
<keyword evidence="10" id="KW-0472">Membrane</keyword>
<dbReference type="GO" id="GO:0005886">
    <property type="term" value="C:plasma membrane"/>
    <property type="evidence" value="ECO:0007669"/>
    <property type="project" value="UniProtKB-SubCell"/>
</dbReference>
<dbReference type="GO" id="GO:0005524">
    <property type="term" value="F:ATP binding"/>
    <property type="evidence" value="ECO:0007669"/>
    <property type="project" value="UniProtKB-KW"/>
</dbReference>
<dbReference type="Pfam" id="PF02518">
    <property type="entry name" value="HATPase_c"/>
    <property type="match status" value="1"/>
</dbReference>
<evidence type="ECO:0000256" key="4">
    <source>
        <dbReference type="ARBA" id="ARBA00022553"/>
    </source>
</evidence>
<evidence type="ECO:0000256" key="7">
    <source>
        <dbReference type="ARBA" id="ARBA00022777"/>
    </source>
</evidence>
<dbReference type="SMART" id="SM00388">
    <property type="entry name" value="HisKA"/>
    <property type="match status" value="1"/>
</dbReference>
<dbReference type="Proteomes" id="UP000029500">
    <property type="component" value="Chromosome"/>
</dbReference>
<evidence type="ECO:0000256" key="3">
    <source>
        <dbReference type="ARBA" id="ARBA00012438"/>
    </source>
</evidence>
<dbReference type="EMBL" id="CP009287">
    <property type="protein sequence ID" value="AIQ70988.1"/>
    <property type="molecule type" value="Genomic_DNA"/>
</dbReference>
<dbReference type="CDD" id="cd00082">
    <property type="entry name" value="HisKA"/>
    <property type="match status" value="1"/>
</dbReference>
<evidence type="ECO:0000256" key="6">
    <source>
        <dbReference type="ARBA" id="ARBA00022741"/>
    </source>
</evidence>
<keyword evidence="10" id="KW-0812">Transmembrane</keyword>
<dbReference type="InterPro" id="IPR004358">
    <property type="entry name" value="Sig_transdc_His_kin-like_C"/>
</dbReference>
<dbReference type="PRINTS" id="PR00344">
    <property type="entry name" value="BCTRLSENSOR"/>
</dbReference>
<dbReference type="InterPro" id="IPR036890">
    <property type="entry name" value="HATPase_C_sf"/>
</dbReference>
<name>A0A089MHL7_9BACL</name>
<dbReference type="FunFam" id="3.30.565.10:FF:000006">
    <property type="entry name" value="Sensor histidine kinase WalK"/>
    <property type="match status" value="1"/>
</dbReference>
<dbReference type="eggNOG" id="COG2205">
    <property type="taxonomic scope" value="Bacteria"/>
</dbReference>
<dbReference type="SUPFAM" id="SSF55874">
    <property type="entry name" value="ATPase domain of HSP90 chaperone/DNA topoisomerase II/histidine kinase"/>
    <property type="match status" value="1"/>
</dbReference>
<evidence type="ECO:0000313" key="12">
    <source>
        <dbReference type="EMBL" id="AIQ70988.1"/>
    </source>
</evidence>
<dbReference type="GO" id="GO:0004721">
    <property type="term" value="F:phosphoprotein phosphatase activity"/>
    <property type="evidence" value="ECO:0007669"/>
    <property type="project" value="TreeGrafter"/>
</dbReference>
<dbReference type="AlphaFoldDB" id="A0A089MHL7"/>
<evidence type="ECO:0000256" key="8">
    <source>
        <dbReference type="ARBA" id="ARBA00022840"/>
    </source>
</evidence>
<dbReference type="InterPro" id="IPR050351">
    <property type="entry name" value="BphY/WalK/GraS-like"/>
</dbReference>
<dbReference type="InterPro" id="IPR003594">
    <property type="entry name" value="HATPase_dom"/>
</dbReference>
<feature type="domain" description="Histidine kinase" evidence="11">
    <location>
        <begin position="97"/>
        <end position="310"/>
    </location>
</feature>